<dbReference type="STRING" id="388950.GCA_001611675_01623"/>
<sequence length="59" mass="6810">MNIQNKYYRIALIGAAVCIVLQVVLFFAVDPYLASVVSPLYSIWVILFVVGWRTEHPRR</sequence>
<evidence type="ECO:0000256" key="1">
    <source>
        <dbReference type="SAM" id="Phobius"/>
    </source>
</evidence>
<gene>
    <name evidence="2" type="ORF">SAMN04487941_1920</name>
</gene>
<organism evidence="2 3">
    <name type="scientific">Pontibacter akesuensis</name>
    <dbReference type="NCBI Taxonomy" id="388950"/>
    <lineage>
        <taxon>Bacteria</taxon>
        <taxon>Pseudomonadati</taxon>
        <taxon>Bacteroidota</taxon>
        <taxon>Cytophagia</taxon>
        <taxon>Cytophagales</taxon>
        <taxon>Hymenobacteraceae</taxon>
        <taxon>Pontibacter</taxon>
    </lineage>
</organism>
<dbReference type="AlphaFoldDB" id="A0A1I7I5H5"/>
<accession>A0A1I7I5H5</accession>
<protein>
    <submittedName>
        <fullName evidence="2">Uncharacterized protein</fullName>
    </submittedName>
</protein>
<dbReference type="OrthoDB" id="853957at2"/>
<proteinExistence type="predicted"/>
<keyword evidence="1" id="KW-0472">Membrane</keyword>
<dbReference type="Proteomes" id="UP000182491">
    <property type="component" value="Unassembled WGS sequence"/>
</dbReference>
<evidence type="ECO:0000313" key="2">
    <source>
        <dbReference type="EMBL" id="SFU68016.1"/>
    </source>
</evidence>
<feature type="transmembrane region" description="Helical" evidence="1">
    <location>
        <begin position="33"/>
        <end position="52"/>
    </location>
</feature>
<reference evidence="3" key="1">
    <citation type="submission" date="2016-10" db="EMBL/GenBank/DDBJ databases">
        <authorList>
            <person name="Varghese N."/>
        </authorList>
    </citation>
    <scope>NUCLEOTIDE SEQUENCE [LARGE SCALE GENOMIC DNA]</scope>
    <source>
        <strain evidence="3">DSM 18820</strain>
    </source>
</reference>
<dbReference type="RefSeq" id="WP_068837669.1">
    <property type="nucleotide sequence ID" value="NZ_BMXC01000002.1"/>
</dbReference>
<keyword evidence="3" id="KW-1185">Reference proteome</keyword>
<dbReference type="EMBL" id="FPCA01000002">
    <property type="protein sequence ID" value="SFU68016.1"/>
    <property type="molecule type" value="Genomic_DNA"/>
</dbReference>
<name>A0A1I7I5H5_9BACT</name>
<feature type="transmembrane region" description="Helical" evidence="1">
    <location>
        <begin position="7"/>
        <end position="27"/>
    </location>
</feature>
<keyword evidence="1" id="KW-0812">Transmembrane</keyword>
<evidence type="ECO:0000313" key="3">
    <source>
        <dbReference type="Proteomes" id="UP000182491"/>
    </source>
</evidence>
<keyword evidence="1" id="KW-1133">Transmembrane helix</keyword>